<dbReference type="AlphaFoldDB" id="A0A4X1U6N8"/>
<sequence length="149" mass="16776">VSENKFYLNKGLNTLHNIKTEGGKNQQHQKPVCYFTWHWAAVASKLQALQLHERIHWFVTCSLVKSLTLIVGWPHLLFGHPLTRIRLVKKTLVASQVSYHLCSKLCPPGHVGDSRGSFPDGHRLPLAVQLPYPILHSASPRAVQVVTFS</sequence>
<protein>
    <submittedName>
        <fullName evidence="1">Uncharacterized protein</fullName>
    </submittedName>
</protein>
<evidence type="ECO:0000313" key="1">
    <source>
        <dbReference type="Ensembl" id="ENSSSCP00070024530.1"/>
    </source>
</evidence>
<evidence type="ECO:0000313" key="2">
    <source>
        <dbReference type="Proteomes" id="UP000314985"/>
    </source>
</evidence>
<reference evidence="1" key="2">
    <citation type="submission" date="2025-08" db="UniProtKB">
        <authorList>
            <consortium name="Ensembl"/>
        </authorList>
    </citation>
    <scope>IDENTIFICATION</scope>
</reference>
<organism evidence="1 2">
    <name type="scientific">Sus scrofa</name>
    <name type="common">Pig</name>
    <dbReference type="NCBI Taxonomy" id="9823"/>
    <lineage>
        <taxon>Eukaryota</taxon>
        <taxon>Metazoa</taxon>
        <taxon>Chordata</taxon>
        <taxon>Craniata</taxon>
        <taxon>Vertebrata</taxon>
        <taxon>Euteleostomi</taxon>
        <taxon>Mammalia</taxon>
        <taxon>Eutheria</taxon>
        <taxon>Laurasiatheria</taxon>
        <taxon>Artiodactyla</taxon>
        <taxon>Suina</taxon>
        <taxon>Suidae</taxon>
        <taxon>Sus</taxon>
    </lineage>
</organism>
<accession>A0A4X1U6N8</accession>
<dbReference type="Ensembl" id="ENSSSCT00070029430.1">
    <property type="protein sequence ID" value="ENSSSCP00070024530.1"/>
    <property type="gene ID" value="ENSSSCG00070014999.1"/>
</dbReference>
<dbReference type="Proteomes" id="UP000314985">
    <property type="component" value="Chromosome 12"/>
</dbReference>
<reference evidence="1 2" key="1">
    <citation type="submission" date="2017-08" db="EMBL/GenBank/DDBJ databases">
        <title>USMARCv1.0.</title>
        <authorList>
            <person name="Hannum G.I."/>
            <person name="Koren S."/>
            <person name="Schroeder S.G."/>
            <person name="Chin S.C."/>
            <person name="Nonneman D.J."/>
            <person name="Becker S.A."/>
            <person name="Rosen B.D."/>
            <person name="Bickhart D.M."/>
            <person name="Putnam N.H."/>
            <person name="Green R.E."/>
            <person name="Tuggle C.K."/>
            <person name="Liu H."/>
            <person name="Rohrer G.A."/>
            <person name="Warr A."/>
            <person name="Hall R."/>
            <person name="Kim K."/>
            <person name="Hume D.A."/>
            <person name="Talbot R."/>
            <person name="Chow W."/>
            <person name="Howe K."/>
            <person name="Schwartz A.S."/>
            <person name="Watson M."/>
            <person name="Archibald A.L."/>
            <person name="Phillippy A.M."/>
            <person name="Smith T.P.L."/>
        </authorList>
    </citation>
    <scope>NUCLEOTIDE SEQUENCE [LARGE SCALE GENOMIC DNA]</scope>
</reference>
<proteinExistence type="predicted"/>
<name>A0A4X1U6N8_PIG</name>